<accession>K0IMJ6</accession>
<proteinExistence type="predicted"/>
<dbReference type="GeneID" id="13797242"/>
<evidence type="ECO:0000313" key="1">
    <source>
        <dbReference type="EMBL" id="AFU60347.1"/>
    </source>
</evidence>
<reference evidence="1 2" key="1">
    <citation type="journal article" date="2012" name="Environ. Microbiol.">
        <title>The genome of the ammonia-oxidizing Candidatus Nitrososphaera gargensis: insights into metabolic versatility and environmental adaptations.</title>
        <authorList>
            <person name="Spang A."/>
            <person name="Poehlein A."/>
            <person name="Offre P."/>
            <person name="Zumbragel S."/>
            <person name="Haider S."/>
            <person name="Rychlik N."/>
            <person name="Nowka B."/>
            <person name="Schmeisser C."/>
            <person name="Lebedeva E.V."/>
            <person name="Rattei T."/>
            <person name="Bohm C."/>
            <person name="Schmid M."/>
            <person name="Galushko A."/>
            <person name="Hatzenpichler R."/>
            <person name="Weinmaier T."/>
            <person name="Daniel R."/>
            <person name="Schleper C."/>
            <person name="Spieck E."/>
            <person name="Streit W."/>
            <person name="Wagner M."/>
        </authorList>
    </citation>
    <scope>NUCLEOTIDE SEQUENCE [LARGE SCALE GENOMIC DNA]</scope>
    <source>
        <strain evidence="2">Ga9.2</strain>
    </source>
</reference>
<dbReference type="STRING" id="1237085.Ngar_c34320"/>
<evidence type="ECO:0000313" key="2">
    <source>
        <dbReference type="Proteomes" id="UP000008037"/>
    </source>
</evidence>
<dbReference type="Proteomes" id="UP000008037">
    <property type="component" value="Chromosome"/>
</dbReference>
<dbReference type="EMBL" id="CP002408">
    <property type="protein sequence ID" value="AFU60347.1"/>
    <property type="molecule type" value="Genomic_DNA"/>
</dbReference>
<gene>
    <name evidence="1" type="ordered locus">Ngar_c34320</name>
</gene>
<keyword evidence="2" id="KW-1185">Reference proteome</keyword>
<organism evidence="1 2">
    <name type="scientific">Nitrososphaera gargensis (strain Ga9.2)</name>
    <dbReference type="NCBI Taxonomy" id="1237085"/>
    <lineage>
        <taxon>Archaea</taxon>
        <taxon>Nitrososphaerota</taxon>
        <taxon>Nitrososphaeria</taxon>
        <taxon>Nitrososphaerales</taxon>
        <taxon>Nitrososphaeraceae</taxon>
        <taxon>Nitrososphaera</taxon>
    </lineage>
</organism>
<dbReference type="InParanoid" id="K0IMJ6"/>
<dbReference type="KEGG" id="nga:Ngar_c34320"/>
<protein>
    <submittedName>
        <fullName evidence="1">Uncharacterized protein</fullName>
    </submittedName>
</protein>
<dbReference type="HOGENOM" id="CLU_2204196_0_0_2"/>
<sequence length="107" mass="12052">MDRLSELVERAKAIVAIDPPDRASMWRAYVALEYAVMDLKLRYNLEGEVPSPPKSAKKAIDIAEARSMLGRIDLSSSDRKKLLRDLRSCRDVVKALVASYSRRSITS</sequence>
<dbReference type="BioCyc" id="CNIT1237085:G1324-3433-MONOMER"/>
<name>K0IMJ6_NITGG</name>
<dbReference type="RefSeq" id="WP_015020879.1">
    <property type="nucleotide sequence ID" value="NC_018719.1"/>
</dbReference>
<dbReference type="OrthoDB" id="11683at2157"/>
<dbReference type="AlphaFoldDB" id="K0IMJ6"/>